<dbReference type="GeneID" id="92962971"/>
<dbReference type="EMBL" id="QSWD01000003">
    <property type="protein sequence ID" value="RGP02670.1"/>
    <property type="molecule type" value="Genomic_DNA"/>
</dbReference>
<gene>
    <name evidence="3" type="ORF">DXA22_03430</name>
    <name evidence="2" type="ORF">DXA79_05410</name>
</gene>
<organism evidence="2 4">
    <name type="scientific">Bifidobacterium pseudocatenulatum</name>
    <dbReference type="NCBI Taxonomy" id="28026"/>
    <lineage>
        <taxon>Bacteria</taxon>
        <taxon>Bacillati</taxon>
        <taxon>Actinomycetota</taxon>
        <taxon>Actinomycetes</taxon>
        <taxon>Bifidobacteriales</taxon>
        <taxon>Bifidobacteriaceae</taxon>
        <taxon>Bifidobacterium</taxon>
    </lineage>
</organism>
<reference evidence="4 5" key="1">
    <citation type="submission" date="2018-08" db="EMBL/GenBank/DDBJ databases">
        <title>A genome reference for cultivated species of the human gut microbiota.</title>
        <authorList>
            <person name="Zou Y."/>
            <person name="Xue W."/>
            <person name="Luo G."/>
        </authorList>
    </citation>
    <scope>NUCLEOTIDE SEQUENCE [LARGE SCALE GENOMIC DNA]</scope>
    <source>
        <strain evidence="3 5">CF01-1</strain>
        <strain evidence="2 4">OF05-12</strain>
    </source>
</reference>
<proteinExistence type="predicted"/>
<dbReference type="Pfam" id="PF20473">
    <property type="entry name" value="MmeI_Mtase"/>
    <property type="match status" value="1"/>
</dbReference>
<dbReference type="EMBL" id="QSDK01000003">
    <property type="protein sequence ID" value="RGY77487.1"/>
    <property type="molecule type" value="Genomic_DNA"/>
</dbReference>
<dbReference type="Proteomes" id="UP000261031">
    <property type="component" value="Unassembled WGS sequence"/>
</dbReference>
<evidence type="ECO:0000313" key="4">
    <source>
        <dbReference type="Proteomes" id="UP000261031"/>
    </source>
</evidence>
<dbReference type="InterPro" id="IPR046816">
    <property type="entry name" value="MmeI_Mtase"/>
</dbReference>
<evidence type="ECO:0000313" key="5">
    <source>
        <dbReference type="Proteomes" id="UP000284163"/>
    </source>
</evidence>
<accession>A0A3E5HLT8</accession>
<evidence type="ECO:0000313" key="2">
    <source>
        <dbReference type="EMBL" id="RGP02670.1"/>
    </source>
</evidence>
<comment type="caution">
    <text evidence="2">The sequence shown here is derived from an EMBL/GenBank/DDBJ whole genome shotgun (WGS) entry which is preliminary data.</text>
</comment>
<dbReference type="AlphaFoldDB" id="A0A3E5HLT8"/>
<evidence type="ECO:0000259" key="1">
    <source>
        <dbReference type="Pfam" id="PF20473"/>
    </source>
</evidence>
<name>A0A3E5HLT8_BIFPS</name>
<evidence type="ECO:0000313" key="3">
    <source>
        <dbReference type="EMBL" id="RGY77487.1"/>
    </source>
</evidence>
<dbReference type="Proteomes" id="UP000284163">
    <property type="component" value="Unassembled WGS sequence"/>
</dbReference>
<protein>
    <recommendedName>
        <fullName evidence="1">MmeI-like DNA-methyltransferase domain-containing protein</fullName>
    </recommendedName>
</protein>
<feature type="domain" description="MmeI-like DNA-methyltransferase" evidence="1">
    <location>
        <begin position="2"/>
        <end position="44"/>
    </location>
</feature>
<dbReference type="RefSeq" id="WP_004222397.1">
    <property type="nucleotide sequence ID" value="NZ_AP031419.1"/>
</dbReference>
<sequence length="82" mass="9249">MVERGWRIRFAHRTFCWDAQTTDNANVHVVIVGFDRGTNAPALYEYDDINGEPVEARPAHINGYLLDASDVFVEARSQKTGP</sequence>